<dbReference type="EMBL" id="MH046811">
    <property type="protein sequence ID" value="AZL89854.1"/>
    <property type="molecule type" value="Genomic_DNA"/>
</dbReference>
<organism evidence="1">
    <name type="scientific">Megavirus baoshan</name>
    <dbReference type="NCBI Taxonomy" id="2496520"/>
    <lineage>
        <taxon>Viruses</taxon>
        <taxon>Varidnaviria</taxon>
        <taxon>Bamfordvirae</taxon>
        <taxon>Nucleocytoviricota</taxon>
        <taxon>Megaviricetes</taxon>
        <taxon>Imitervirales</taxon>
        <taxon>Mimiviridae</taxon>
        <taxon>Megamimivirinae</taxon>
        <taxon>Megavirus</taxon>
        <taxon>Megavirus baoshanense</taxon>
    </lineage>
</organism>
<evidence type="ECO:0000313" key="1">
    <source>
        <dbReference type="EMBL" id="AZL89854.1"/>
    </source>
</evidence>
<accession>A0A3Q8U8S4</accession>
<proteinExistence type="predicted"/>
<protein>
    <submittedName>
        <fullName evidence="1">Uncharacterized protein</fullName>
    </submittedName>
</protein>
<reference evidence="1" key="1">
    <citation type="submission" date="2018-03" db="EMBL/GenBank/DDBJ databases">
        <title>Draft genome sequences of Megaviruse, new member of the family Mimiviridae isolated from water in Shanghai, China.</title>
        <authorList>
            <person name="Xia Y."/>
        </authorList>
    </citation>
    <scope>NUCLEOTIDE SEQUENCE</scope>
    <source>
        <strain evidence="1">SH</strain>
    </source>
</reference>
<gene>
    <name evidence="1" type="ORF">Mb1023</name>
</gene>
<sequence>MSDYTKLYEKSKININIIISSDNFTMTKEFGIRIYYNKCEDGICQRKMKIYEKYFFPIKNKAKYVTEIPLGSKIISIDIITITSKTSQYDFSFYYTKPTNLYVKFENGDKYPIIYINNKLADTRENSSDCLLM</sequence>
<name>A0A3Q8U8S4_9VIRU</name>